<dbReference type="PANTHER" id="PTHR10133">
    <property type="entry name" value="DNA POLYMERASE I"/>
    <property type="match status" value="1"/>
</dbReference>
<evidence type="ECO:0000313" key="4">
    <source>
        <dbReference type="Proteomes" id="UP001461498"/>
    </source>
</evidence>
<dbReference type="Gene3D" id="1.20.1060.10">
    <property type="entry name" value="Taq DNA Polymerase, Chain T, domain 4"/>
    <property type="match status" value="1"/>
</dbReference>
<feature type="domain" description="DNA-directed DNA polymerase family A palm" evidence="2">
    <location>
        <begin position="196"/>
        <end position="400"/>
    </location>
</feature>
<dbReference type="EMBL" id="JAPXFL010000003">
    <property type="protein sequence ID" value="KAK9508897.1"/>
    <property type="molecule type" value="Genomic_DNA"/>
</dbReference>
<dbReference type="InterPro" id="IPR002298">
    <property type="entry name" value="DNA_polymerase_A"/>
</dbReference>
<sequence>MIGICNLLKDQSEVMEKMYSLLISNSLWDLFINIETKLIPIIAVMESWDIKIDKEKIVGIGKAINEKIKSLEYYAMDLAGKKFQIRSSNDLRQILYEELKLDKVLKIEIKGTASTGVKSTAEPILKRLANIHPFPKAILDYRHLHKFKSTYVDGLLNYMRDNKFISTTWEQFSAATGRITSSSPNLQAFPKQPLEGFNIRSTFISRTDHSFLSVDFQHIELRVFAHLASENKLIEAFHFDQDVFTTITKFRLKSEIFDPEERTKTKTLVYAHIYGAGVKKIADILSIDETKASELITQFDELFPGLNKFRQKLLIQCRKDKKLITIGGRQRRFPNINSPDLRAKTYSERQAVNFVIQGSAADICKIAMLCTEQQLRQDKRNSKLLLQIHDELMWEVEDEDLSEVKATVKNILESDCWPESVKLKVPLKVKVTTGKNWGEMS</sequence>
<dbReference type="InterPro" id="IPR043502">
    <property type="entry name" value="DNA/RNA_pol_sf"/>
</dbReference>
<gene>
    <name evidence="3" type="ORF">O3M35_006340</name>
</gene>
<protein>
    <recommendedName>
        <fullName evidence="2">DNA-directed DNA polymerase family A palm domain-containing protein</fullName>
    </recommendedName>
</protein>
<accession>A0AAW1DEI1</accession>
<dbReference type="Gene3D" id="1.10.150.20">
    <property type="entry name" value="5' to 3' exonuclease, C-terminal subdomain"/>
    <property type="match status" value="1"/>
</dbReference>
<proteinExistence type="predicted"/>
<organism evidence="3 4">
    <name type="scientific">Rhynocoris fuscipes</name>
    <dbReference type="NCBI Taxonomy" id="488301"/>
    <lineage>
        <taxon>Eukaryota</taxon>
        <taxon>Metazoa</taxon>
        <taxon>Ecdysozoa</taxon>
        <taxon>Arthropoda</taxon>
        <taxon>Hexapoda</taxon>
        <taxon>Insecta</taxon>
        <taxon>Pterygota</taxon>
        <taxon>Neoptera</taxon>
        <taxon>Paraneoptera</taxon>
        <taxon>Hemiptera</taxon>
        <taxon>Heteroptera</taxon>
        <taxon>Panheteroptera</taxon>
        <taxon>Cimicomorpha</taxon>
        <taxon>Reduviidae</taxon>
        <taxon>Harpactorinae</taxon>
        <taxon>Harpactorini</taxon>
        <taxon>Rhynocoris</taxon>
    </lineage>
</organism>
<dbReference type="Proteomes" id="UP001461498">
    <property type="component" value="Unassembled WGS sequence"/>
</dbReference>
<comment type="caution">
    <text evidence="3">The sequence shown here is derived from an EMBL/GenBank/DDBJ whole genome shotgun (WGS) entry which is preliminary data.</text>
</comment>
<evidence type="ECO:0000313" key="3">
    <source>
        <dbReference type="EMBL" id="KAK9508897.1"/>
    </source>
</evidence>
<dbReference type="GO" id="GO:0003887">
    <property type="term" value="F:DNA-directed DNA polymerase activity"/>
    <property type="evidence" value="ECO:0007669"/>
    <property type="project" value="InterPro"/>
</dbReference>
<dbReference type="SUPFAM" id="SSF56672">
    <property type="entry name" value="DNA/RNA polymerases"/>
    <property type="match status" value="1"/>
</dbReference>
<dbReference type="SMART" id="SM00482">
    <property type="entry name" value="POLAc"/>
    <property type="match status" value="1"/>
</dbReference>
<dbReference type="Pfam" id="PF00476">
    <property type="entry name" value="DNA_pol_A"/>
    <property type="match status" value="1"/>
</dbReference>
<dbReference type="InterPro" id="IPR001098">
    <property type="entry name" value="DNA-dir_DNA_pol_A_palm_dom"/>
</dbReference>
<reference evidence="3 4" key="1">
    <citation type="submission" date="2022-12" db="EMBL/GenBank/DDBJ databases">
        <title>Chromosome-level genome assembly of true bugs.</title>
        <authorList>
            <person name="Ma L."/>
            <person name="Li H."/>
        </authorList>
    </citation>
    <scope>NUCLEOTIDE SEQUENCE [LARGE SCALE GENOMIC DNA]</scope>
    <source>
        <strain evidence="3">Lab_2022b</strain>
    </source>
</reference>
<evidence type="ECO:0000259" key="2">
    <source>
        <dbReference type="SMART" id="SM00482"/>
    </source>
</evidence>
<dbReference type="GO" id="GO:0006302">
    <property type="term" value="P:double-strand break repair"/>
    <property type="evidence" value="ECO:0007669"/>
    <property type="project" value="TreeGrafter"/>
</dbReference>
<dbReference type="GO" id="GO:0003677">
    <property type="term" value="F:DNA binding"/>
    <property type="evidence" value="ECO:0007669"/>
    <property type="project" value="InterPro"/>
</dbReference>
<keyword evidence="4" id="KW-1185">Reference proteome</keyword>
<dbReference type="GO" id="GO:0006261">
    <property type="term" value="P:DNA-templated DNA replication"/>
    <property type="evidence" value="ECO:0007669"/>
    <property type="project" value="InterPro"/>
</dbReference>
<dbReference type="CDD" id="cd08638">
    <property type="entry name" value="DNA_pol_A_theta"/>
    <property type="match status" value="1"/>
</dbReference>
<dbReference type="PANTHER" id="PTHR10133:SF27">
    <property type="entry name" value="DNA POLYMERASE NU"/>
    <property type="match status" value="1"/>
</dbReference>
<dbReference type="AlphaFoldDB" id="A0AAW1DEI1"/>
<evidence type="ECO:0000256" key="1">
    <source>
        <dbReference type="ARBA" id="ARBA00022705"/>
    </source>
</evidence>
<dbReference type="Gene3D" id="3.30.70.370">
    <property type="match status" value="1"/>
</dbReference>
<keyword evidence="1" id="KW-0235">DNA replication</keyword>
<dbReference type="PRINTS" id="PR00868">
    <property type="entry name" value="DNAPOLI"/>
</dbReference>
<name>A0AAW1DEI1_9HEMI</name>